<feature type="chain" id="PRO_5044856657" evidence="8">
    <location>
        <begin position="26"/>
        <end position="529"/>
    </location>
</feature>
<evidence type="ECO:0000256" key="1">
    <source>
        <dbReference type="ARBA" id="ARBA00022659"/>
    </source>
</evidence>
<dbReference type="InterPro" id="IPR050350">
    <property type="entry name" value="Compl-Cell_Adhes-Reg"/>
</dbReference>
<feature type="domain" description="Sushi" evidence="9">
    <location>
        <begin position="89"/>
        <end position="153"/>
    </location>
</feature>
<dbReference type="Gene3D" id="2.10.70.10">
    <property type="entry name" value="Complement Module, domain 1"/>
    <property type="match status" value="4"/>
</dbReference>
<feature type="transmembrane region" description="Helical" evidence="7">
    <location>
        <begin position="300"/>
        <end position="317"/>
    </location>
</feature>
<keyword evidence="2" id="KW-0677">Repeat</keyword>
<dbReference type="SMART" id="SM00032">
    <property type="entry name" value="CCP"/>
    <property type="match status" value="4"/>
</dbReference>
<evidence type="ECO:0000313" key="11">
    <source>
        <dbReference type="Proteomes" id="UP001623348"/>
    </source>
</evidence>
<evidence type="ECO:0000256" key="8">
    <source>
        <dbReference type="SAM" id="SignalP"/>
    </source>
</evidence>
<protein>
    <submittedName>
        <fullName evidence="10">Complement decay-accelerating factor-like</fullName>
    </submittedName>
</protein>
<keyword evidence="11" id="KW-1185">Reference proteome</keyword>
<dbReference type="SUPFAM" id="SSF57535">
    <property type="entry name" value="Complement control module/SCR domain"/>
    <property type="match status" value="4"/>
</dbReference>
<keyword evidence="4" id="KW-0325">Glycoprotein</keyword>
<reference evidence="10 11" key="1">
    <citation type="submission" date="2024-06" db="EMBL/GenBank/DDBJ databases">
        <title>The draft genome of Grus japonensis, version 3.</title>
        <authorList>
            <person name="Nabeshima K."/>
            <person name="Suzuki S."/>
            <person name="Onuma M."/>
        </authorList>
    </citation>
    <scope>NUCLEOTIDE SEQUENCE [LARGE SCALE GENOMIC DNA]</scope>
    <source>
        <strain evidence="10 11">451A</strain>
    </source>
</reference>
<keyword evidence="1 5" id="KW-0768">Sushi</keyword>
<feature type="region of interest" description="Disordered" evidence="6">
    <location>
        <begin position="406"/>
        <end position="461"/>
    </location>
</feature>
<comment type="caution">
    <text evidence="10">The sequence shown here is derived from an EMBL/GenBank/DDBJ whole genome shotgun (WGS) entry which is preliminary data.</text>
</comment>
<dbReference type="Pfam" id="PF00084">
    <property type="entry name" value="Sushi"/>
    <property type="match status" value="4"/>
</dbReference>
<keyword evidence="7" id="KW-0812">Transmembrane</keyword>
<dbReference type="EMBL" id="BAAFJT010000025">
    <property type="protein sequence ID" value="GAB0200055.1"/>
    <property type="molecule type" value="Genomic_DNA"/>
</dbReference>
<proteinExistence type="predicted"/>
<keyword evidence="7" id="KW-1133">Transmembrane helix</keyword>
<gene>
    <name evidence="10" type="ORF">GRJ2_002470900</name>
</gene>
<feature type="domain" description="Sushi" evidence="9">
    <location>
        <begin position="154"/>
        <end position="214"/>
    </location>
</feature>
<evidence type="ECO:0000256" key="6">
    <source>
        <dbReference type="SAM" id="MobiDB-lite"/>
    </source>
</evidence>
<dbReference type="CDD" id="cd00033">
    <property type="entry name" value="CCP"/>
    <property type="match status" value="4"/>
</dbReference>
<evidence type="ECO:0000256" key="4">
    <source>
        <dbReference type="ARBA" id="ARBA00023180"/>
    </source>
</evidence>
<evidence type="ECO:0000256" key="3">
    <source>
        <dbReference type="ARBA" id="ARBA00023157"/>
    </source>
</evidence>
<dbReference type="PANTHER" id="PTHR19325">
    <property type="entry name" value="COMPLEMENT COMPONENT-RELATED SUSHI DOMAIN-CONTAINING"/>
    <property type="match status" value="1"/>
</dbReference>
<keyword evidence="7" id="KW-0472">Membrane</keyword>
<keyword evidence="3 5" id="KW-1015">Disulfide bond</keyword>
<dbReference type="PROSITE" id="PS50923">
    <property type="entry name" value="SUSHI"/>
    <property type="match status" value="4"/>
</dbReference>
<feature type="domain" description="Sushi" evidence="9">
    <location>
        <begin position="25"/>
        <end position="88"/>
    </location>
</feature>
<accession>A0ABC9XSR7</accession>
<feature type="domain" description="Sushi" evidence="9">
    <location>
        <begin position="215"/>
        <end position="279"/>
    </location>
</feature>
<feature type="signal peptide" evidence="8">
    <location>
        <begin position="1"/>
        <end position="25"/>
    </location>
</feature>
<dbReference type="InterPro" id="IPR035976">
    <property type="entry name" value="Sushi/SCR/CCP_sf"/>
</dbReference>
<organism evidence="10 11">
    <name type="scientific">Grus japonensis</name>
    <name type="common">Japanese crane</name>
    <name type="synonym">Red-crowned crane</name>
    <dbReference type="NCBI Taxonomy" id="30415"/>
    <lineage>
        <taxon>Eukaryota</taxon>
        <taxon>Metazoa</taxon>
        <taxon>Chordata</taxon>
        <taxon>Craniata</taxon>
        <taxon>Vertebrata</taxon>
        <taxon>Euteleostomi</taxon>
        <taxon>Archelosauria</taxon>
        <taxon>Archosauria</taxon>
        <taxon>Dinosauria</taxon>
        <taxon>Saurischia</taxon>
        <taxon>Theropoda</taxon>
        <taxon>Coelurosauria</taxon>
        <taxon>Aves</taxon>
        <taxon>Neognathae</taxon>
        <taxon>Neoaves</taxon>
        <taxon>Gruiformes</taxon>
        <taxon>Gruidae</taxon>
        <taxon>Grus</taxon>
    </lineage>
</organism>
<evidence type="ECO:0000259" key="9">
    <source>
        <dbReference type="PROSITE" id="PS50923"/>
    </source>
</evidence>
<evidence type="ECO:0000256" key="2">
    <source>
        <dbReference type="ARBA" id="ARBA00022737"/>
    </source>
</evidence>
<feature type="compositionally biased region" description="Basic and acidic residues" evidence="6">
    <location>
        <begin position="444"/>
        <end position="458"/>
    </location>
</feature>
<feature type="disulfide bond" evidence="5">
    <location>
        <begin position="217"/>
        <end position="260"/>
    </location>
</feature>
<sequence>MGSGRCRSLLPALLLLLLLPPAAWGDCGPLPPINHAEPPEDTKHKESFSVDSKVTYRCLTGYVKRPLMSDTIQCLANSQWSNLPEFCGRSCSSPPRVVFAKISEEDQTQNFYAVGVTVKYICRPGYENTTDQFPTSTCLDNLTWSEVPELCRRKSCGIPTNPQHGKVVTNGYLFGMKADVVCNRGYTLKGESSLIWCFQKGDGVAWSHIPACQAISCPPPPAIADGKHNGNGTEEFMYSSVVMYMCDPGLQLVGNETLHCTTEDGINGVWSGSPPKCKVILTTAPTNQTEPSEEKRPEKLHWLVLLVILGILAWIIIRCKDNKKHSYNMHLQKQEAKGRDPAIHPKITDDEKQPGPWHSYFCHTTSCHVCPTCEERLHAALAPRADPARRGCATCEDWLRAQPGTPRTYSVPSVSGEESRSPAGMSSPAKAADALRGDGAGEAVPERSEAEQPVDHESPQSAVCPPCADRLHLSLIHSDTAGCPVCPLAGEGTLAHLVPHRTPGCHVCPVCTAPTHMHLCQPWRQAPDG</sequence>
<evidence type="ECO:0000313" key="10">
    <source>
        <dbReference type="EMBL" id="GAB0200055.1"/>
    </source>
</evidence>
<keyword evidence="8" id="KW-0732">Signal</keyword>
<dbReference type="PANTHER" id="PTHR19325:SF560">
    <property type="entry name" value="SUSHI, VON WILLEBRAND FACTOR TYPE A, EGF AND PENTRAXIN DOMAIN-CONTAINING PROTEIN 1"/>
    <property type="match status" value="1"/>
</dbReference>
<comment type="caution">
    <text evidence="5">Lacks conserved residue(s) required for the propagation of feature annotation.</text>
</comment>
<dbReference type="AlphaFoldDB" id="A0ABC9XSR7"/>
<dbReference type="InterPro" id="IPR000436">
    <property type="entry name" value="Sushi_SCR_CCP_dom"/>
</dbReference>
<dbReference type="Proteomes" id="UP001623348">
    <property type="component" value="Unassembled WGS sequence"/>
</dbReference>
<evidence type="ECO:0000256" key="7">
    <source>
        <dbReference type="SAM" id="Phobius"/>
    </source>
</evidence>
<name>A0ABC9XSR7_GRUJA</name>
<evidence type="ECO:0000256" key="5">
    <source>
        <dbReference type="PROSITE-ProRule" id="PRU00302"/>
    </source>
</evidence>